<dbReference type="RefSeq" id="WP_163676197.1">
    <property type="nucleotide sequence ID" value="NZ_JAAIYP010000032.1"/>
</dbReference>
<accession>A0A7C9UY99</accession>
<organism evidence="8 9">
    <name type="scientific">Magnetospirillum aberrantis SpK</name>
    <dbReference type="NCBI Taxonomy" id="908842"/>
    <lineage>
        <taxon>Bacteria</taxon>
        <taxon>Pseudomonadati</taxon>
        <taxon>Pseudomonadota</taxon>
        <taxon>Alphaproteobacteria</taxon>
        <taxon>Rhodospirillales</taxon>
        <taxon>Rhodospirillaceae</taxon>
        <taxon>Magnetospirillum</taxon>
    </lineage>
</organism>
<keyword evidence="1" id="KW-0456">Lyase</keyword>
<keyword evidence="9" id="KW-1185">Reference proteome</keyword>
<proteinExistence type="inferred from homology"/>
<dbReference type="EC" id="4.1.1.111" evidence="4"/>
<evidence type="ECO:0000259" key="7">
    <source>
        <dbReference type="Pfam" id="PF22451"/>
    </source>
</evidence>
<dbReference type="InterPro" id="IPR040523">
    <property type="entry name" value="AsnC_trans_reg2"/>
</dbReference>
<evidence type="ECO:0000256" key="2">
    <source>
        <dbReference type="ARBA" id="ARBA00023444"/>
    </source>
</evidence>
<comment type="caution">
    <text evidence="8">The sequence shown here is derived from an EMBL/GenBank/DDBJ whole genome shotgun (WGS) entry which is preliminary data.</text>
</comment>
<dbReference type="InterPro" id="IPR050684">
    <property type="entry name" value="HTH-Siroheme_Decarb"/>
</dbReference>
<dbReference type="Proteomes" id="UP000480684">
    <property type="component" value="Unassembled WGS sequence"/>
</dbReference>
<dbReference type="AlphaFoldDB" id="A0A7C9UY99"/>
<dbReference type="GO" id="GO:0016829">
    <property type="term" value="F:lyase activity"/>
    <property type="evidence" value="ECO:0007669"/>
    <property type="project" value="UniProtKB-KW"/>
</dbReference>
<reference evidence="8 9" key="1">
    <citation type="submission" date="2020-02" db="EMBL/GenBank/DDBJ databases">
        <authorList>
            <person name="Dziuba M."/>
            <person name="Kuznetsov B."/>
            <person name="Mardanov A."/>
            <person name="Ravin N."/>
            <person name="Grouzdev D."/>
        </authorList>
    </citation>
    <scope>NUCLEOTIDE SEQUENCE [LARGE SCALE GENOMIC DNA]</scope>
    <source>
        <strain evidence="8 9">SpK</strain>
    </source>
</reference>
<dbReference type="Gene3D" id="3.30.70.3460">
    <property type="match status" value="1"/>
</dbReference>
<evidence type="ECO:0000256" key="3">
    <source>
        <dbReference type="ARBA" id="ARBA00023457"/>
    </source>
</evidence>
<dbReference type="EMBL" id="JAAIYP010000032">
    <property type="protein sequence ID" value="NFV79573.1"/>
    <property type="molecule type" value="Genomic_DNA"/>
</dbReference>
<comment type="catalytic activity">
    <reaction evidence="5">
        <text>siroheme + 2 H(+) = 12,18-didecarboxysiroheme + 2 CO2</text>
        <dbReference type="Rhea" id="RHEA:19093"/>
        <dbReference type="ChEBI" id="CHEBI:15378"/>
        <dbReference type="ChEBI" id="CHEBI:16526"/>
        <dbReference type="ChEBI" id="CHEBI:60052"/>
        <dbReference type="ChEBI" id="CHEBI:140497"/>
        <dbReference type="EC" id="4.1.1.111"/>
    </reaction>
</comment>
<comment type="pathway">
    <text evidence="2">Porphyrin-containing compound metabolism.</text>
</comment>
<protein>
    <recommendedName>
        <fullName evidence="4">siroheme decarboxylase</fullName>
        <ecNumber evidence="4">4.1.1.111</ecNumber>
    </recommendedName>
</protein>
<dbReference type="Pfam" id="PF22451">
    <property type="entry name" value="NirdL-like_HTH"/>
    <property type="match status" value="1"/>
</dbReference>
<dbReference type="InterPro" id="IPR036390">
    <property type="entry name" value="WH_DNA-bd_sf"/>
</dbReference>
<evidence type="ECO:0000313" key="8">
    <source>
        <dbReference type="EMBL" id="NFV79573.1"/>
    </source>
</evidence>
<dbReference type="SMART" id="SM00344">
    <property type="entry name" value="HTH_ASNC"/>
    <property type="match status" value="1"/>
</dbReference>
<dbReference type="InterPro" id="IPR036388">
    <property type="entry name" value="WH-like_DNA-bd_sf"/>
</dbReference>
<name>A0A7C9UY99_9PROT</name>
<comment type="similarity">
    <text evidence="3">Belongs to the Ahb/Nir family.</text>
</comment>
<evidence type="ECO:0000256" key="1">
    <source>
        <dbReference type="ARBA" id="ARBA00023239"/>
    </source>
</evidence>
<dbReference type="SUPFAM" id="SSF46785">
    <property type="entry name" value="Winged helix' DNA-binding domain"/>
    <property type="match status" value="1"/>
</dbReference>
<evidence type="ECO:0000256" key="4">
    <source>
        <dbReference type="ARBA" id="ARBA00023471"/>
    </source>
</evidence>
<evidence type="ECO:0000313" key="9">
    <source>
        <dbReference type="Proteomes" id="UP000480684"/>
    </source>
</evidence>
<evidence type="ECO:0000256" key="5">
    <source>
        <dbReference type="ARBA" id="ARBA00048470"/>
    </source>
</evidence>
<sequence>MAQLDAIDRHLLDDFQHDFPLDPRPYAAMAKRLGIAESEVLSRLERLRQKGTVSRVGAVIRPHAVGHSTLAAMAVPPDWLEHVAEMVSGYAEVNHNYQRDHRLNLWFVVAATGRDEVQAVLDDIARRTGLDVLDLPMVEQFHIDLGFGLRWN</sequence>
<evidence type="ECO:0000259" key="6">
    <source>
        <dbReference type="Pfam" id="PF17805"/>
    </source>
</evidence>
<dbReference type="InterPro" id="IPR019888">
    <property type="entry name" value="Tscrpt_reg_AsnC-like"/>
</dbReference>
<dbReference type="Gene3D" id="1.10.10.10">
    <property type="entry name" value="Winged helix-like DNA-binding domain superfamily/Winged helix DNA-binding domain"/>
    <property type="match status" value="1"/>
</dbReference>
<dbReference type="PANTHER" id="PTHR43413">
    <property type="entry name" value="TRANSCRIPTIONAL REGULATOR, ASNC FAMILY"/>
    <property type="match status" value="1"/>
</dbReference>
<feature type="domain" description="Siroheme decarboxylase NirL-like HTH" evidence="7">
    <location>
        <begin position="8"/>
        <end position="52"/>
    </location>
</feature>
<feature type="domain" description="Siroheme decarboxylase AsnC-like ligand binding" evidence="6">
    <location>
        <begin position="67"/>
        <end position="141"/>
    </location>
</feature>
<dbReference type="InterPro" id="IPR053953">
    <property type="entry name" value="NirdL-like_HTH"/>
</dbReference>
<dbReference type="PANTHER" id="PTHR43413:SF1">
    <property type="entry name" value="SIROHEME DECARBOXYLASE NIRL SUBUNIT"/>
    <property type="match status" value="1"/>
</dbReference>
<gene>
    <name evidence="8" type="ORF">G4223_05565</name>
</gene>
<dbReference type="Pfam" id="PF17805">
    <property type="entry name" value="AsnC_trans_reg2"/>
    <property type="match status" value="1"/>
</dbReference>